<gene>
    <name evidence="1" type="ORF">CDAUBV1_LOCUS4225</name>
</gene>
<proteinExistence type="predicted"/>
<evidence type="ECO:0000313" key="2">
    <source>
        <dbReference type="Proteomes" id="UP001497525"/>
    </source>
</evidence>
<accession>A0AAV2T3B2</accession>
<comment type="caution">
    <text evidence="1">The sequence shown here is derived from an EMBL/GenBank/DDBJ whole genome shotgun (WGS) entry which is preliminary data.</text>
</comment>
<protein>
    <submittedName>
        <fullName evidence="1">Uncharacterized protein</fullName>
    </submittedName>
</protein>
<dbReference type="AlphaFoldDB" id="A0AAV2T3B2"/>
<organism evidence="1 2">
    <name type="scientific">Calicophoron daubneyi</name>
    <name type="common">Rumen fluke</name>
    <name type="synonym">Paramphistomum daubneyi</name>
    <dbReference type="NCBI Taxonomy" id="300641"/>
    <lineage>
        <taxon>Eukaryota</taxon>
        <taxon>Metazoa</taxon>
        <taxon>Spiralia</taxon>
        <taxon>Lophotrochozoa</taxon>
        <taxon>Platyhelminthes</taxon>
        <taxon>Trematoda</taxon>
        <taxon>Digenea</taxon>
        <taxon>Plagiorchiida</taxon>
        <taxon>Pronocephalata</taxon>
        <taxon>Paramphistomoidea</taxon>
        <taxon>Paramphistomidae</taxon>
        <taxon>Calicophoron</taxon>
    </lineage>
</organism>
<dbReference type="Proteomes" id="UP001497525">
    <property type="component" value="Unassembled WGS sequence"/>
</dbReference>
<reference evidence="1" key="1">
    <citation type="submission" date="2024-06" db="EMBL/GenBank/DDBJ databases">
        <authorList>
            <person name="Liu X."/>
            <person name="Lenzi L."/>
            <person name="Haldenby T S."/>
            <person name="Uol C."/>
        </authorList>
    </citation>
    <scope>NUCLEOTIDE SEQUENCE</scope>
</reference>
<sequence length="447" mass="51579">MWLIFFYLISSRRSKEDGENLREESPQSDFQSLEVSVHQKSLAQEIREAEPPLGWNTNNVDEEIQTNFKRAAQGKKMDEEGYLWIMRDALSSLKWLLSFVGGTPPGQQCPESPEQHRSHIKPKITTRKRSFSEERISQLGQLESLRESDEESVCLLGQIVECCTNILYSVNEMPEDLWLRNPPPTTKLKRRIRKRFRMFIKPRTNIVWARSDPSLYEACSNDFSPLDSLPSVVPYGNRLQNKFPTKSREPWKEMNTNQVSPFKELIENLYSDCQLLRCEGRSLPTAVNSVEEMAVSQEISELERLSTDLELFLQHSDLPPSEQFRNNQSAQSDSRKFERISFPMLVAHLSDLLARMADLVHLISSQRNKFRIGDQQKARLLEVLRALDANILAGVSKLKDISEYGKIVFNEISEMVKKLIRCCSTKFSIQKGMKRATPEPKTSANRF</sequence>
<dbReference type="EMBL" id="CAXLJL010000101">
    <property type="protein sequence ID" value="CAL5131720.1"/>
    <property type="molecule type" value="Genomic_DNA"/>
</dbReference>
<evidence type="ECO:0000313" key="1">
    <source>
        <dbReference type="EMBL" id="CAL5131720.1"/>
    </source>
</evidence>
<name>A0AAV2T3B2_CALDB</name>